<accession>A0ABU5ZKN6</accession>
<dbReference type="SUPFAM" id="SSF54060">
    <property type="entry name" value="His-Me finger endonucleases"/>
    <property type="match status" value="1"/>
</dbReference>
<reference evidence="2" key="1">
    <citation type="submission" date="2023-12" db="EMBL/GenBank/DDBJ databases">
        <title>Fervidustalea candida gen. nov., sp. nov., a novel member of the family Paenibacillaceae isolated from a geothermal area.</title>
        <authorList>
            <person name="Li W.-J."/>
            <person name="Jiao J.-Y."/>
            <person name="Chen Y."/>
        </authorList>
    </citation>
    <scope>NUCLEOTIDE SEQUENCE</scope>
    <source>
        <strain evidence="2">SYSU GA230002</strain>
    </source>
</reference>
<dbReference type="Pfam" id="PF07505">
    <property type="entry name" value="DUF5131"/>
    <property type="match status" value="2"/>
</dbReference>
<evidence type="ECO:0000259" key="1">
    <source>
        <dbReference type="Pfam" id="PF13392"/>
    </source>
</evidence>
<name>A0ABU5ZKN6_9BACL</name>
<evidence type="ECO:0000313" key="2">
    <source>
        <dbReference type="EMBL" id="MEB3103055.1"/>
    </source>
</evidence>
<gene>
    <name evidence="2" type="ORF">VF724_15470</name>
</gene>
<protein>
    <submittedName>
        <fullName evidence="2">DUF5131 family protein</fullName>
    </submittedName>
</protein>
<evidence type="ECO:0000313" key="3">
    <source>
        <dbReference type="Proteomes" id="UP001310386"/>
    </source>
</evidence>
<organism evidence="2 3">
    <name type="scientific">Ferviditalea candida</name>
    <dbReference type="NCBI Taxonomy" id="3108399"/>
    <lineage>
        <taxon>Bacteria</taxon>
        <taxon>Bacillati</taxon>
        <taxon>Bacillota</taxon>
        <taxon>Bacilli</taxon>
        <taxon>Bacillales</taxon>
        <taxon>Paenibacillaceae</taxon>
        <taxon>Ferviditalea</taxon>
    </lineage>
</organism>
<dbReference type="InterPro" id="IPR011101">
    <property type="entry name" value="DUF5131"/>
</dbReference>
<comment type="caution">
    <text evidence="2">The sequence shown here is derived from an EMBL/GenBank/DDBJ whole genome shotgun (WGS) entry which is preliminary data.</text>
</comment>
<proteinExistence type="predicted"/>
<keyword evidence="3" id="KW-1185">Reference proteome</keyword>
<dbReference type="InterPro" id="IPR003615">
    <property type="entry name" value="HNH_nuc"/>
</dbReference>
<sequence>MSDKTKIEWADATWNPITGCTKVSEGCRNCYAMILAERFRGTPGHYYENGFDITLRPDKLDQPLKWKRPRRIFVNSMSDLFHEQVPFDFIDQVFAIMALASHHTFMVLTKRPERMLEYCSNPQTPFRVARQVDVISAIKCLGDEEIRPISGYPGYFASSHGYIYSEKRGRRKRMKPDIGEQGHQRVQLHREGAGRYGDRLLVHRIILEMFVGTPPTPDAQGRHRDGNPGNNAVSNLLWGDQGENWSDSKRHGSYRRYSKLTHQQVTEIRLRHDTGESNEALAREFDVSATQIRNITSGAQWSVETPIEWPLRNCWKGISVENQKAADERIPLLLQTPAAVRFLSCEPLLGPVDLERHLNGGKTLDEWKARALSGVDPYGFRPPYPRIHWDIVGGESGPRARPMHPEWVRSIRDQCQAAGVPFFFKQWGEWSPWYGDEDDDCPCGKEHEGNEHCSKMHFWGYTGSGGPAGYEPRGIVCSYRVGKKSAGRLLGGREWNDFPGS</sequence>
<feature type="domain" description="HNH nuclease" evidence="1">
    <location>
        <begin position="201"/>
        <end position="239"/>
    </location>
</feature>
<dbReference type="EMBL" id="JAYJLD010000027">
    <property type="protein sequence ID" value="MEB3103055.1"/>
    <property type="molecule type" value="Genomic_DNA"/>
</dbReference>
<dbReference type="RefSeq" id="WP_371755182.1">
    <property type="nucleotide sequence ID" value="NZ_JAYJLD010000027.1"/>
</dbReference>
<dbReference type="Pfam" id="PF13392">
    <property type="entry name" value="HNH_3"/>
    <property type="match status" value="1"/>
</dbReference>
<dbReference type="Gene3D" id="3.90.75.20">
    <property type="match status" value="1"/>
</dbReference>
<dbReference type="Proteomes" id="UP001310386">
    <property type="component" value="Unassembled WGS sequence"/>
</dbReference>
<dbReference type="InterPro" id="IPR044925">
    <property type="entry name" value="His-Me_finger_sf"/>
</dbReference>